<dbReference type="Pfam" id="PF00149">
    <property type="entry name" value="Metallophos"/>
    <property type="match status" value="1"/>
</dbReference>
<keyword evidence="2" id="KW-0732">Signal</keyword>
<feature type="region of interest" description="Disordered" evidence="1">
    <location>
        <begin position="502"/>
        <end position="541"/>
    </location>
</feature>
<dbReference type="PANTHER" id="PTHR11575">
    <property type="entry name" value="5'-NUCLEOTIDASE-RELATED"/>
    <property type="match status" value="1"/>
</dbReference>
<feature type="domain" description="Putative 5'-nucleotidase C-terminal" evidence="4">
    <location>
        <begin position="370"/>
        <end position="586"/>
    </location>
</feature>
<organism evidence="5 6">
    <name type="scientific">Extremus antarcticus</name>
    <dbReference type="NCBI Taxonomy" id="702011"/>
    <lineage>
        <taxon>Eukaryota</taxon>
        <taxon>Fungi</taxon>
        <taxon>Dikarya</taxon>
        <taxon>Ascomycota</taxon>
        <taxon>Pezizomycotina</taxon>
        <taxon>Dothideomycetes</taxon>
        <taxon>Dothideomycetidae</taxon>
        <taxon>Mycosphaerellales</taxon>
        <taxon>Extremaceae</taxon>
        <taxon>Extremus</taxon>
    </lineage>
</organism>
<proteinExistence type="predicted"/>
<dbReference type="SUPFAM" id="SSF55816">
    <property type="entry name" value="5'-nucleotidase (syn. UDP-sugar hydrolase), C-terminal domain"/>
    <property type="match status" value="1"/>
</dbReference>
<evidence type="ECO:0000256" key="2">
    <source>
        <dbReference type="SAM" id="SignalP"/>
    </source>
</evidence>
<dbReference type="PANTHER" id="PTHR11575:SF43">
    <property type="entry name" value="SER_THR PROTEIN PHOSPHATASE FAMILY (AFU_ORTHOLOGUE AFUA_3G04160)"/>
    <property type="match status" value="1"/>
</dbReference>
<dbReference type="FunFam" id="3.60.21.10:FF:000043">
    <property type="entry name" value="Ser/Thr protein phosphatase family"/>
    <property type="match status" value="1"/>
</dbReference>
<dbReference type="InterPro" id="IPR006179">
    <property type="entry name" value="5_nucleotidase/apyrase"/>
</dbReference>
<evidence type="ECO:0000259" key="4">
    <source>
        <dbReference type="Pfam" id="PF21953"/>
    </source>
</evidence>
<comment type="caution">
    <text evidence="5">The sequence shown here is derived from an EMBL/GenBank/DDBJ whole genome shotgun (WGS) entry which is preliminary data.</text>
</comment>
<dbReference type="EMBL" id="JAWDJX010000029">
    <property type="protein sequence ID" value="KAK3050821.1"/>
    <property type="molecule type" value="Genomic_DNA"/>
</dbReference>
<keyword evidence="6" id="KW-1185">Reference proteome</keyword>
<feature type="signal peptide" evidence="2">
    <location>
        <begin position="1"/>
        <end position="18"/>
    </location>
</feature>
<dbReference type="GO" id="GO:0005829">
    <property type="term" value="C:cytosol"/>
    <property type="evidence" value="ECO:0007669"/>
    <property type="project" value="TreeGrafter"/>
</dbReference>
<evidence type="ECO:0000313" key="5">
    <source>
        <dbReference type="EMBL" id="KAK3050821.1"/>
    </source>
</evidence>
<reference evidence="5" key="1">
    <citation type="submission" date="2023-04" db="EMBL/GenBank/DDBJ databases">
        <title>Black Yeasts Isolated from many extreme environments.</title>
        <authorList>
            <person name="Coleine C."/>
            <person name="Stajich J.E."/>
            <person name="Selbmann L."/>
        </authorList>
    </citation>
    <scope>NUCLEOTIDE SEQUENCE</scope>
    <source>
        <strain evidence="5">CCFEE 5312</strain>
    </source>
</reference>
<dbReference type="InterPro" id="IPR041823">
    <property type="entry name" value="YHR202W_N"/>
</dbReference>
<evidence type="ECO:0000259" key="3">
    <source>
        <dbReference type="Pfam" id="PF00149"/>
    </source>
</evidence>
<dbReference type="InterPro" id="IPR053828">
    <property type="entry name" value="Nucleosidase_C"/>
</dbReference>
<sequence length="632" mass="70717">MQFSRIHLLLIYTYLVTAKQPSAPSAVEAPLRELPWGQLNFLHTTDTHGWHGGHLQEPQYSADWGDYISFASHLRRRADKDGSDLLLIDTGDRVEGNGLYDASDPKGNYTSDIFTQQSMDVITVGNHELYKNTTSSHEYAKLVPAYKDSYIASNLNITSKNGDSIPFGPRYRKFTTRNQGIRVLAMGFIYNFRGNANNTQVQKVQDTIKEPWFQDAIRNRDVDLFLIAGHVALRNTSEAEYDKIYDAIRLENWDTPIAFFGGHTHIRDFKRFGRGTEKKAYGIESGRYLETYGFMSISGLSTKSKDVSTTVASPKFERLYIDNNLYSLHCHSNTSSSNFDTELGKNVSASIATARKTLALDRPFGCAPQDYWLYRSPYPSNHSVLSLLEEHVIPDTFTDKNSSHNPAIVLTNTGAVRFDVFKGPFTKDTTYIVCPFTSTFRMIKNVPYDAASRVMKALNSGGPILLGDEAGDTEATYEDWLGLRPPGPVRESDLTADHAEDDLSSFTRGAGEQRPLRSSNKDKSRITPGYTTTDDFGDDGDDTIHEPIPLYKVPNIIGAEIGFSSDDKAKDLPKNVDLVFNEYIQGFTLAALKQLGVSYGLENTRQALDGMTMTDVISGWVEKNWKCEKDVA</sequence>
<accession>A0AAJ0GCN5</accession>
<dbReference type="CDD" id="cd07407">
    <property type="entry name" value="MPP_YHR202W_N"/>
    <property type="match status" value="1"/>
</dbReference>
<evidence type="ECO:0000313" key="6">
    <source>
        <dbReference type="Proteomes" id="UP001271007"/>
    </source>
</evidence>
<evidence type="ECO:0008006" key="7">
    <source>
        <dbReference type="Google" id="ProtNLM"/>
    </source>
</evidence>
<gene>
    <name evidence="5" type="ORF">LTR09_007897</name>
</gene>
<protein>
    <recommendedName>
        <fullName evidence="7">Calcineurin-like phosphoesterase domain-containing protein</fullName>
    </recommendedName>
</protein>
<dbReference type="AlphaFoldDB" id="A0AAJ0GCN5"/>
<dbReference type="InterPro" id="IPR004843">
    <property type="entry name" value="Calcineurin-like_PHP"/>
</dbReference>
<evidence type="ECO:0000256" key="1">
    <source>
        <dbReference type="SAM" id="MobiDB-lite"/>
    </source>
</evidence>
<dbReference type="InterPro" id="IPR014485">
    <property type="entry name" value="Pesterase_C1039"/>
</dbReference>
<feature type="chain" id="PRO_5042548975" description="Calcineurin-like phosphoesterase domain-containing protein" evidence="2">
    <location>
        <begin position="19"/>
        <end position="632"/>
    </location>
</feature>
<name>A0AAJ0GCN5_9PEZI</name>
<dbReference type="PIRSF" id="PIRSF017316">
    <property type="entry name" value="Pesterase_C1039"/>
    <property type="match status" value="1"/>
</dbReference>
<dbReference type="SUPFAM" id="SSF56300">
    <property type="entry name" value="Metallo-dependent phosphatases"/>
    <property type="match status" value="1"/>
</dbReference>
<dbReference type="Proteomes" id="UP001271007">
    <property type="component" value="Unassembled WGS sequence"/>
</dbReference>
<dbReference type="Gene3D" id="3.60.21.10">
    <property type="match status" value="1"/>
</dbReference>
<dbReference type="GO" id="GO:0016787">
    <property type="term" value="F:hydrolase activity"/>
    <property type="evidence" value="ECO:0007669"/>
    <property type="project" value="InterPro"/>
</dbReference>
<feature type="domain" description="Calcineurin-like phosphoesterase" evidence="3">
    <location>
        <begin position="40"/>
        <end position="266"/>
    </location>
</feature>
<dbReference type="GO" id="GO:0009166">
    <property type="term" value="P:nucleotide catabolic process"/>
    <property type="evidence" value="ECO:0007669"/>
    <property type="project" value="InterPro"/>
</dbReference>
<dbReference type="InterPro" id="IPR036907">
    <property type="entry name" value="5'-Nucleotdase_C_sf"/>
</dbReference>
<dbReference type="Pfam" id="PF21953">
    <property type="entry name" value="NadN_nucleosid_C"/>
    <property type="match status" value="1"/>
</dbReference>
<dbReference type="Gene3D" id="3.90.780.10">
    <property type="entry name" value="5'-Nucleotidase, C-terminal domain"/>
    <property type="match status" value="2"/>
</dbReference>
<dbReference type="GO" id="GO:0005576">
    <property type="term" value="C:extracellular region"/>
    <property type="evidence" value="ECO:0007669"/>
    <property type="project" value="UniProtKB-ARBA"/>
</dbReference>
<dbReference type="InterPro" id="IPR029052">
    <property type="entry name" value="Metallo-depent_PP-like"/>
</dbReference>